<keyword evidence="2" id="KW-1185">Reference proteome</keyword>
<gene>
    <name evidence="1" type="ORF">EZV62_003480</name>
</gene>
<dbReference type="PANTHER" id="PTHR42648:SF28">
    <property type="entry name" value="TRANSPOSON-ENCODED PROTEIN WITH RIBONUCLEASE H-LIKE AND RETROVIRUS ZINC FINGER-LIKE DOMAINS"/>
    <property type="match status" value="1"/>
</dbReference>
<comment type="caution">
    <text evidence="1">The sequence shown here is derived from an EMBL/GenBank/DDBJ whole genome shotgun (WGS) entry which is preliminary data.</text>
</comment>
<proteinExistence type="predicted"/>
<sequence length="303" mass="34206">MEDRVLKVVRGAFLAMKGHVGEKTLQGLVKQGLLKSAKIEALMYASHIVNRLPASALDGKTPKEVWSGQPVSNYNRLHIFGCLAYFHVTESKLDPRAKKAIFVGFREGVEFETPKKSEKASPIADYPDDEFDDQDKISVEVEDSAPAEGSIELRVRHDLREAKKILSMEIKRDRAKGTICLTQTQYLKTVLQRFGINNKYKPVSTPLAPHFKLSALMSPTIDDAKRQMDHVPYVNVVGALMYVMVCTRPDISHAVKIWRSRRILTMNEATGSVSEFVGSGFGRWRKRNLRNDSENDRIFNGLE</sequence>
<dbReference type="InterPro" id="IPR039537">
    <property type="entry name" value="Retrotran_Ty1/copia-like"/>
</dbReference>
<dbReference type="OrthoDB" id="6776856at2759"/>
<dbReference type="EMBL" id="VAHF01000002">
    <property type="protein sequence ID" value="TXG68545.1"/>
    <property type="molecule type" value="Genomic_DNA"/>
</dbReference>
<evidence type="ECO:0000313" key="2">
    <source>
        <dbReference type="Proteomes" id="UP000323000"/>
    </source>
</evidence>
<organism evidence="1 2">
    <name type="scientific">Acer yangbiense</name>
    <dbReference type="NCBI Taxonomy" id="1000413"/>
    <lineage>
        <taxon>Eukaryota</taxon>
        <taxon>Viridiplantae</taxon>
        <taxon>Streptophyta</taxon>
        <taxon>Embryophyta</taxon>
        <taxon>Tracheophyta</taxon>
        <taxon>Spermatophyta</taxon>
        <taxon>Magnoliopsida</taxon>
        <taxon>eudicotyledons</taxon>
        <taxon>Gunneridae</taxon>
        <taxon>Pentapetalae</taxon>
        <taxon>rosids</taxon>
        <taxon>malvids</taxon>
        <taxon>Sapindales</taxon>
        <taxon>Sapindaceae</taxon>
        <taxon>Hippocastanoideae</taxon>
        <taxon>Acereae</taxon>
        <taxon>Acer</taxon>
    </lineage>
</organism>
<evidence type="ECO:0000313" key="1">
    <source>
        <dbReference type="EMBL" id="TXG68545.1"/>
    </source>
</evidence>
<evidence type="ECO:0008006" key="3">
    <source>
        <dbReference type="Google" id="ProtNLM"/>
    </source>
</evidence>
<reference evidence="2" key="1">
    <citation type="journal article" date="2019" name="Gigascience">
        <title>De novo genome assembly of the endangered Acer yangbiense, a plant species with extremely small populations endemic to Yunnan Province, China.</title>
        <authorList>
            <person name="Yang J."/>
            <person name="Wariss H.M."/>
            <person name="Tao L."/>
            <person name="Zhang R."/>
            <person name="Yun Q."/>
            <person name="Hollingsworth P."/>
            <person name="Dao Z."/>
            <person name="Luo G."/>
            <person name="Guo H."/>
            <person name="Ma Y."/>
            <person name="Sun W."/>
        </authorList>
    </citation>
    <scope>NUCLEOTIDE SEQUENCE [LARGE SCALE GENOMIC DNA]</scope>
    <source>
        <strain evidence="2">cv. Malutang</strain>
    </source>
</reference>
<protein>
    <recommendedName>
        <fullName evidence="3">Reverse transcriptase Ty1/copia-type domain-containing protein</fullName>
    </recommendedName>
</protein>
<dbReference type="AlphaFoldDB" id="A0A5C7IHI9"/>
<dbReference type="PANTHER" id="PTHR42648">
    <property type="entry name" value="TRANSPOSASE, PUTATIVE-RELATED"/>
    <property type="match status" value="1"/>
</dbReference>
<name>A0A5C7IHI9_9ROSI</name>
<accession>A0A5C7IHI9</accession>
<dbReference type="Proteomes" id="UP000323000">
    <property type="component" value="Chromosome 2"/>
</dbReference>